<keyword evidence="1" id="KW-0813">Transport</keyword>
<dbReference type="Pfam" id="PF00005">
    <property type="entry name" value="ABC_tran"/>
    <property type="match status" value="1"/>
</dbReference>
<evidence type="ECO:0000259" key="4">
    <source>
        <dbReference type="PROSITE" id="PS50893"/>
    </source>
</evidence>
<evidence type="ECO:0000256" key="1">
    <source>
        <dbReference type="ARBA" id="ARBA00022448"/>
    </source>
</evidence>
<dbReference type="EMBL" id="JBHTHU010000021">
    <property type="protein sequence ID" value="MFD0751752.1"/>
    <property type="molecule type" value="Genomic_DNA"/>
</dbReference>
<protein>
    <submittedName>
        <fullName evidence="5">ABC transporter ATP-binding protein</fullName>
    </submittedName>
</protein>
<dbReference type="InterPro" id="IPR050093">
    <property type="entry name" value="ABC_SmlMolc_Importer"/>
</dbReference>
<evidence type="ECO:0000256" key="2">
    <source>
        <dbReference type="ARBA" id="ARBA00022741"/>
    </source>
</evidence>
<dbReference type="PROSITE" id="PS50893">
    <property type="entry name" value="ABC_TRANSPORTER_2"/>
    <property type="match status" value="1"/>
</dbReference>
<dbReference type="PROSITE" id="PS00211">
    <property type="entry name" value="ABC_TRANSPORTER_1"/>
    <property type="match status" value="1"/>
</dbReference>
<reference evidence="6" key="1">
    <citation type="journal article" date="2019" name="Int. J. Syst. Evol. Microbiol.">
        <title>The Global Catalogue of Microorganisms (GCM) 10K type strain sequencing project: providing services to taxonomists for standard genome sequencing and annotation.</title>
        <authorList>
            <consortium name="The Broad Institute Genomics Platform"/>
            <consortium name="The Broad Institute Genome Sequencing Center for Infectious Disease"/>
            <person name="Wu L."/>
            <person name="Ma J."/>
        </authorList>
    </citation>
    <scope>NUCLEOTIDE SEQUENCE [LARGE SCALE GENOMIC DNA]</scope>
    <source>
        <strain evidence="6">CCUG 63418</strain>
    </source>
</reference>
<dbReference type="Proteomes" id="UP001596958">
    <property type="component" value="Unassembled WGS sequence"/>
</dbReference>
<keyword evidence="2" id="KW-0547">Nucleotide-binding</keyword>
<dbReference type="InterPro" id="IPR003439">
    <property type="entry name" value="ABC_transporter-like_ATP-bd"/>
</dbReference>
<evidence type="ECO:0000256" key="3">
    <source>
        <dbReference type="ARBA" id="ARBA00022840"/>
    </source>
</evidence>
<dbReference type="InterPro" id="IPR017871">
    <property type="entry name" value="ABC_transporter-like_CS"/>
</dbReference>
<evidence type="ECO:0000313" key="5">
    <source>
        <dbReference type="EMBL" id="MFD0751752.1"/>
    </source>
</evidence>
<accession>A0ABW2Z203</accession>
<organism evidence="5 6">
    <name type="scientific">Mucilaginibacter calamicampi</name>
    <dbReference type="NCBI Taxonomy" id="1302352"/>
    <lineage>
        <taxon>Bacteria</taxon>
        <taxon>Pseudomonadati</taxon>
        <taxon>Bacteroidota</taxon>
        <taxon>Sphingobacteriia</taxon>
        <taxon>Sphingobacteriales</taxon>
        <taxon>Sphingobacteriaceae</taxon>
        <taxon>Mucilaginibacter</taxon>
    </lineage>
</organism>
<dbReference type="SUPFAM" id="SSF52540">
    <property type="entry name" value="P-loop containing nucleoside triphosphate hydrolases"/>
    <property type="match status" value="1"/>
</dbReference>
<dbReference type="PANTHER" id="PTHR42781">
    <property type="entry name" value="SPERMIDINE/PUTRESCINE IMPORT ATP-BINDING PROTEIN POTA"/>
    <property type="match status" value="1"/>
</dbReference>
<dbReference type="InterPro" id="IPR003593">
    <property type="entry name" value="AAA+_ATPase"/>
</dbReference>
<dbReference type="PANTHER" id="PTHR42781:SF8">
    <property type="entry name" value="BICARBONATE TRANSPORT ATP-BINDING PROTEIN CMPC"/>
    <property type="match status" value="1"/>
</dbReference>
<feature type="domain" description="ABC transporter" evidence="4">
    <location>
        <begin position="8"/>
        <end position="243"/>
    </location>
</feature>
<keyword evidence="3 5" id="KW-0067">ATP-binding</keyword>
<keyword evidence="6" id="KW-1185">Reference proteome</keyword>
<dbReference type="RefSeq" id="WP_377102046.1">
    <property type="nucleotide sequence ID" value="NZ_JBHTHU010000021.1"/>
</dbReference>
<proteinExistence type="predicted"/>
<gene>
    <name evidence="5" type="ORF">ACFQZS_16490</name>
</gene>
<sequence length="333" mass="37215">MANQSPFLEAQSVSKIYPGKQSAGVKTTTLSIAQGKITAIIGESGSGKSTLLKMLYGLLSPDEGEVKFKGDRVWGPEEKLIPGHDAMRMVTQDTDGLNVFAKVWDNIAVLLPNTDVAAKEENTQRVLQQLNITRIADKQVTFLSGGEKQRVAIARALVTKPEVLLLDEPFNQVDTSFREGLQQDIRQIVKETGLTVIMVSHDPAEVLSMADELIVLKDGEILEAGHPKQLYQKPQNLYTARLLTGCNILNQSEAAVCGIHSDKEHIVIYPEWVRPTTSWTRKDWMIKQVLFKGSHEGLLVEKNEVTLRLLNDQPDKYQEGDKVHIKISRYLEF</sequence>
<comment type="caution">
    <text evidence="5">The sequence shown here is derived from an EMBL/GenBank/DDBJ whole genome shotgun (WGS) entry which is preliminary data.</text>
</comment>
<evidence type="ECO:0000313" key="6">
    <source>
        <dbReference type="Proteomes" id="UP001596958"/>
    </source>
</evidence>
<dbReference type="InterPro" id="IPR027417">
    <property type="entry name" value="P-loop_NTPase"/>
</dbReference>
<dbReference type="GO" id="GO:0005524">
    <property type="term" value="F:ATP binding"/>
    <property type="evidence" value="ECO:0007669"/>
    <property type="project" value="UniProtKB-KW"/>
</dbReference>
<dbReference type="Gene3D" id="3.40.50.300">
    <property type="entry name" value="P-loop containing nucleotide triphosphate hydrolases"/>
    <property type="match status" value="1"/>
</dbReference>
<dbReference type="SMART" id="SM00382">
    <property type="entry name" value="AAA"/>
    <property type="match status" value="1"/>
</dbReference>
<name>A0ABW2Z203_9SPHI</name>